<evidence type="ECO:0000256" key="4">
    <source>
        <dbReference type="ARBA" id="ARBA00022989"/>
    </source>
</evidence>
<evidence type="ECO:0000313" key="8">
    <source>
        <dbReference type="EMBL" id="MQY22590.1"/>
    </source>
</evidence>
<evidence type="ECO:0000313" key="9">
    <source>
        <dbReference type="Proteomes" id="UP000438448"/>
    </source>
</evidence>
<feature type="transmembrane region" description="Helical" evidence="6">
    <location>
        <begin position="56"/>
        <end position="74"/>
    </location>
</feature>
<dbReference type="PROSITE" id="PS50850">
    <property type="entry name" value="MFS"/>
    <property type="match status" value="1"/>
</dbReference>
<protein>
    <submittedName>
        <fullName evidence="8">Multidrug resistance protein Stp</fullName>
    </submittedName>
</protein>
<keyword evidence="2" id="KW-0813">Transport</keyword>
<keyword evidence="9" id="KW-1185">Reference proteome</keyword>
<dbReference type="InterPro" id="IPR011701">
    <property type="entry name" value="MFS"/>
</dbReference>
<dbReference type="Pfam" id="PF07690">
    <property type="entry name" value="MFS_1"/>
    <property type="match status" value="1"/>
</dbReference>
<dbReference type="Proteomes" id="UP000438448">
    <property type="component" value="Unassembled WGS sequence"/>
</dbReference>
<keyword evidence="3 6" id="KW-0812">Transmembrane</keyword>
<feature type="transmembrane region" description="Helical" evidence="6">
    <location>
        <begin position="146"/>
        <end position="167"/>
    </location>
</feature>
<feature type="transmembrane region" description="Helical" evidence="6">
    <location>
        <begin position="364"/>
        <end position="390"/>
    </location>
</feature>
<feature type="transmembrane region" description="Helical" evidence="6">
    <location>
        <begin position="86"/>
        <end position="105"/>
    </location>
</feature>
<evidence type="ECO:0000259" key="7">
    <source>
        <dbReference type="PROSITE" id="PS50850"/>
    </source>
</evidence>
<gene>
    <name evidence="8" type="primary">stp_9</name>
    <name evidence="8" type="ORF">NRB20_57080</name>
</gene>
<dbReference type="RefSeq" id="WP_319945498.1">
    <property type="nucleotide sequence ID" value="NZ_WEGK01000014.1"/>
</dbReference>
<proteinExistence type="predicted"/>
<feature type="transmembrane region" description="Helical" evidence="6">
    <location>
        <begin position="276"/>
        <end position="296"/>
    </location>
</feature>
<comment type="subcellular location">
    <subcellularLocation>
        <location evidence="1">Cell membrane</location>
        <topology evidence="1">Multi-pass membrane protein</topology>
    </subcellularLocation>
</comment>
<evidence type="ECO:0000256" key="5">
    <source>
        <dbReference type="ARBA" id="ARBA00023136"/>
    </source>
</evidence>
<dbReference type="PANTHER" id="PTHR42718">
    <property type="entry name" value="MAJOR FACILITATOR SUPERFAMILY MULTIDRUG TRANSPORTER MFSC"/>
    <property type="match status" value="1"/>
</dbReference>
<dbReference type="GO" id="GO:0022857">
    <property type="term" value="F:transmembrane transporter activity"/>
    <property type="evidence" value="ECO:0007669"/>
    <property type="project" value="InterPro"/>
</dbReference>
<dbReference type="CDD" id="cd17321">
    <property type="entry name" value="MFS_MMR_MDR_like"/>
    <property type="match status" value="1"/>
</dbReference>
<evidence type="ECO:0000256" key="2">
    <source>
        <dbReference type="ARBA" id="ARBA00022448"/>
    </source>
</evidence>
<dbReference type="AlphaFoldDB" id="A0A7K0DA03"/>
<comment type="caution">
    <text evidence="8">The sequence shown here is derived from an EMBL/GenBank/DDBJ whole genome shotgun (WGS) entry which is preliminary data.</text>
</comment>
<feature type="transmembrane region" description="Helical" evidence="6">
    <location>
        <begin position="111"/>
        <end position="134"/>
    </location>
</feature>
<sequence>MVNPSTATTVTSTPTRGGLTLALACLGAFVSYLPLVGVSAALPILGAGLHASTSQLQWITDTYILPTAVLVLSFGTLGERFGRKKIYLGAMALSCVGWVVCLTANSVPQIYVGSVLSGIGTAAMIPTTLALVGHTRPDHRSRATGIALWTGSLGLGLTLGPVFSGLIAEHAAWRWIFLPELVLCAATLIVAIVGLTESQVERTRHLDIPGQLLAILGLTGLVFGVIQGGASGWGTPAAIIAFVVAVLALPAFVVVELRSANPMFEVRLFRSAAFSGAALVMTITLFAQVGLVFTLSEYFGLVRHDSTLYIGVLLIALNGFAVVLGPALGRMMYRLTPGLVLLAGLVIGGVAALCMTSFRPDTSTGVAVLVIGLLGLGIALALAPITTIAVNSVPPQRAGTAGAANSALRQIGSALGPAVFGVVLTDRLLHTLPGHLAASGLAARDQGMVTGIVSKAGIQAGAFLHLKDGHSTGLAHAAYGLSFSDALHTCALIAGIGMLLAAIIALTLIGIRRTRM</sequence>
<dbReference type="SUPFAM" id="SSF103473">
    <property type="entry name" value="MFS general substrate transporter"/>
    <property type="match status" value="1"/>
</dbReference>
<dbReference type="Gene3D" id="1.20.1720.10">
    <property type="entry name" value="Multidrug resistance protein D"/>
    <property type="match status" value="1"/>
</dbReference>
<dbReference type="InterPro" id="IPR020846">
    <property type="entry name" value="MFS_dom"/>
</dbReference>
<dbReference type="PANTHER" id="PTHR42718:SF9">
    <property type="entry name" value="MAJOR FACILITATOR SUPERFAMILY MULTIDRUG TRANSPORTER MFSC"/>
    <property type="match status" value="1"/>
</dbReference>
<keyword evidence="4 6" id="KW-1133">Transmembrane helix</keyword>
<reference evidence="8 9" key="1">
    <citation type="submission" date="2019-10" db="EMBL/GenBank/DDBJ databases">
        <title>Nocardia macrotermitis sp. nov. and Nocardia aurantia sp. nov., isolated from the gut of fungus growing-termite Macrotermes natalensis.</title>
        <authorList>
            <person name="Benndorf R."/>
            <person name="Schwitalla J."/>
            <person name="Martin K."/>
            <person name="De Beer W."/>
            <person name="Kaster A.-K."/>
            <person name="Vollmers J."/>
            <person name="Poulsen M."/>
            <person name="Beemelmanns C."/>
        </authorList>
    </citation>
    <scope>NUCLEOTIDE SEQUENCE [LARGE SCALE GENOMIC DNA]</scope>
    <source>
        <strain evidence="8 9">RB20</strain>
    </source>
</reference>
<keyword evidence="5 6" id="KW-0472">Membrane</keyword>
<evidence type="ECO:0000256" key="6">
    <source>
        <dbReference type="SAM" id="Phobius"/>
    </source>
</evidence>
<dbReference type="EMBL" id="WEGK01000014">
    <property type="protein sequence ID" value="MQY22590.1"/>
    <property type="molecule type" value="Genomic_DNA"/>
</dbReference>
<dbReference type="GO" id="GO:0005886">
    <property type="term" value="C:plasma membrane"/>
    <property type="evidence" value="ECO:0007669"/>
    <property type="project" value="UniProtKB-SubCell"/>
</dbReference>
<feature type="transmembrane region" description="Helical" evidence="6">
    <location>
        <begin position="486"/>
        <end position="511"/>
    </location>
</feature>
<dbReference type="Gene3D" id="1.20.1250.20">
    <property type="entry name" value="MFS general substrate transporter like domains"/>
    <property type="match status" value="1"/>
</dbReference>
<feature type="transmembrane region" description="Helical" evidence="6">
    <location>
        <begin position="173"/>
        <end position="196"/>
    </location>
</feature>
<feature type="transmembrane region" description="Helical" evidence="6">
    <location>
        <begin position="308"/>
        <end position="327"/>
    </location>
</feature>
<feature type="transmembrane region" description="Helical" evidence="6">
    <location>
        <begin position="411"/>
        <end position="429"/>
    </location>
</feature>
<evidence type="ECO:0000256" key="3">
    <source>
        <dbReference type="ARBA" id="ARBA00022692"/>
    </source>
</evidence>
<name>A0A7K0DA03_9NOCA</name>
<feature type="transmembrane region" description="Helical" evidence="6">
    <location>
        <begin position="208"/>
        <end position="227"/>
    </location>
</feature>
<feature type="domain" description="Major facilitator superfamily (MFS) profile" evidence="7">
    <location>
        <begin position="20"/>
        <end position="513"/>
    </location>
</feature>
<feature type="transmembrane region" description="Helical" evidence="6">
    <location>
        <begin position="233"/>
        <end position="255"/>
    </location>
</feature>
<dbReference type="InterPro" id="IPR036259">
    <property type="entry name" value="MFS_trans_sf"/>
</dbReference>
<accession>A0A7K0DA03</accession>
<evidence type="ECO:0000256" key="1">
    <source>
        <dbReference type="ARBA" id="ARBA00004651"/>
    </source>
</evidence>
<organism evidence="8 9">
    <name type="scientific">Nocardia macrotermitis</name>
    <dbReference type="NCBI Taxonomy" id="2585198"/>
    <lineage>
        <taxon>Bacteria</taxon>
        <taxon>Bacillati</taxon>
        <taxon>Actinomycetota</taxon>
        <taxon>Actinomycetes</taxon>
        <taxon>Mycobacteriales</taxon>
        <taxon>Nocardiaceae</taxon>
        <taxon>Nocardia</taxon>
    </lineage>
</organism>
<feature type="transmembrane region" description="Helical" evidence="6">
    <location>
        <begin position="21"/>
        <end position="44"/>
    </location>
</feature>
<feature type="transmembrane region" description="Helical" evidence="6">
    <location>
        <begin position="339"/>
        <end position="358"/>
    </location>
</feature>